<evidence type="ECO:0000313" key="14">
    <source>
        <dbReference type="Proteomes" id="UP000516148"/>
    </source>
</evidence>
<dbReference type="GO" id="GO:0005886">
    <property type="term" value="C:plasma membrane"/>
    <property type="evidence" value="ECO:0007669"/>
    <property type="project" value="UniProtKB-SubCell"/>
</dbReference>
<feature type="transmembrane region" description="Helical" evidence="11">
    <location>
        <begin position="381"/>
        <end position="402"/>
    </location>
</feature>
<keyword evidence="7" id="KW-0915">Sodium</keyword>
<evidence type="ECO:0000256" key="9">
    <source>
        <dbReference type="ARBA" id="ARBA00023136"/>
    </source>
</evidence>
<feature type="transmembrane region" description="Helical" evidence="11">
    <location>
        <begin position="573"/>
        <end position="599"/>
    </location>
</feature>
<evidence type="ECO:0000256" key="5">
    <source>
        <dbReference type="ARBA" id="ARBA00022692"/>
    </source>
</evidence>
<sequence>MIAIIHAIGRWFAIGLLLLMHAAPAWAAEEASSVHGAPLPTLSSDKAPMVLVAVGGRPVVIQHGSAHILKADRSGWTVLDRRQLGPDPQITGSITDGHRTVLLLGGSAERRTDRAALLQLDGNALRGKLLPPLPVALSSAQGAIQGSALLMAGVADDGASRLLRLTLSDGSQGWVEQPAWPGNGTPTALVSQGAGIFLTLDNGRRQMRWTAKSGWQTRAPAPGPVIAGSGRPISQANMLYLLSEAQGSAGLYSYNMITDAWARLGHRQAGGVIATLPFGNGLLSAWQRGNRLDFATAELELKRRPLDLLDWAVIGLYMVAMLSVGFYFYRRSKHGSASEFFLGSRTIPFWAAGVSMFAVNTSSISYLAIPAKAFDTNWEYMMSKIVTVAGLIFVAIWVIPIFRRLNLVSVYNYLELRFHPAIRMLVSALSILMHVGGRMGIVLFLPALAIGTITGTNVALCILILGICTIIYTALGGMRAVVWTDFFQVIVLMGGAIFAIGFIVHSLGIMPIYETAMQFDKAHLVNVSFDFTQPTIWGFIILILFDTVLTFPKDQVLMQRALSTSSAKQASRSIWLFGAVLLPGGFIFYLMGTVLFAYYRANPGRLDPLLPIDAVFPAFIGTELPHGVTGMIIAGLFAAAMGSLSGTINSVATLLSVDFYEKFTKDPTSKKTVRFAEWMTVVIGLVGIGIAIILSTLDIHSLLDLTIELFGLLGGSCAGAYTLGMFTRRANWQGVAIGIVTASLVTLGAWALGLVHPYFYLAIAIVMSIVVGYAASLFFPPPQGSLEGLTIFARRDRNAANREAERSTSTS</sequence>
<dbReference type="EMBL" id="CP061038">
    <property type="protein sequence ID" value="QNQ10849.1"/>
    <property type="molecule type" value="Genomic_DNA"/>
</dbReference>
<dbReference type="InterPro" id="IPR001734">
    <property type="entry name" value="Na/solute_symporter"/>
</dbReference>
<dbReference type="Proteomes" id="UP000516148">
    <property type="component" value="Chromosome"/>
</dbReference>
<protein>
    <submittedName>
        <fullName evidence="13">Sodium:solute symporter</fullName>
    </submittedName>
</protein>
<dbReference type="PANTHER" id="PTHR42985">
    <property type="entry name" value="SODIUM-COUPLED MONOCARBOXYLATE TRANSPORTER"/>
    <property type="match status" value="1"/>
</dbReference>
<evidence type="ECO:0000256" key="12">
    <source>
        <dbReference type="SAM" id="SignalP"/>
    </source>
</evidence>
<organism evidence="13 14">
    <name type="scientific">Sphingomonas alpina</name>
    <dbReference type="NCBI Taxonomy" id="653931"/>
    <lineage>
        <taxon>Bacteria</taxon>
        <taxon>Pseudomonadati</taxon>
        <taxon>Pseudomonadota</taxon>
        <taxon>Alphaproteobacteria</taxon>
        <taxon>Sphingomonadales</taxon>
        <taxon>Sphingomonadaceae</taxon>
        <taxon>Sphingomonas</taxon>
    </lineage>
</organism>
<feature type="transmembrane region" description="Helical" evidence="11">
    <location>
        <begin position="487"/>
        <end position="513"/>
    </location>
</feature>
<dbReference type="PANTHER" id="PTHR42985:SF40">
    <property type="entry name" value="LD47995P-RELATED"/>
    <property type="match status" value="1"/>
</dbReference>
<dbReference type="GO" id="GO:0006814">
    <property type="term" value="P:sodium ion transport"/>
    <property type="evidence" value="ECO:0007669"/>
    <property type="project" value="UniProtKB-KW"/>
</dbReference>
<dbReference type="KEGG" id="spap:H3Z74_06600"/>
<keyword evidence="3" id="KW-0813">Transport</keyword>
<dbReference type="CDD" id="cd11495">
    <property type="entry name" value="SLC5sbd_NIS-like_u3"/>
    <property type="match status" value="1"/>
</dbReference>
<gene>
    <name evidence="13" type="ORF">H3Z74_06600</name>
</gene>
<feature type="transmembrane region" description="Helical" evidence="11">
    <location>
        <begin position="758"/>
        <end position="779"/>
    </location>
</feature>
<keyword evidence="5 11" id="KW-0812">Transmembrane</keyword>
<accession>A0A7H0LME6</accession>
<feature type="transmembrane region" description="Helical" evidence="11">
    <location>
        <begin position="734"/>
        <end position="752"/>
    </location>
</feature>
<evidence type="ECO:0000313" key="13">
    <source>
        <dbReference type="EMBL" id="QNQ10849.1"/>
    </source>
</evidence>
<dbReference type="InterPro" id="IPR038377">
    <property type="entry name" value="Na/Glc_symporter_sf"/>
</dbReference>
<dbReference type="AlphaFoldDB" id="A0A7H0LME6"/>
<evidence type="ECO:0000256" key="10">
    <source>
        <dbReference type="ARBA" id="ARBA00023201"/>
    </source>
</evidence>
<feature type="transmembrane region" description="Helical" evidence="11">
    <location>
        <begin position="308"/>
        <end position="329"/>
    </location>
</feature>
<feature type="transmembrane region" description="Helical" evidence="11">
    <location>
        <begin position="632"/>
        <end position="657"/>
    </location>
</feature>
<keyword evidence="9 11" id="KW-0472">Membrane</keyword>
<evidence type="ECO:0000256" key="11">
    <source>
        <dbReference type="SAM" id="Phobius"/>
    </source>
</evidence>
<name>A0A7H0LME6_9SPHN</name>
<evidence type="ECO:0000256" key="1">
    <source>
        <dbReference type="ARBA" id="ARBA00004651"/>
    </source>
</evidence>
<keyword evidence="8" id="KW-0406">Ion transport</keyword>
<dbReference type="RefSeq" id="WP_187763139.1">
    <property type="nucleotide sequence ID" value="NZ_CP061038.1"/>
</dbReference>
<keyword evidence="12" id="KW-0732">Signal</keyword>
<dbReference type="GO" id="GO:0015293">
    <property type="term" value="F:symporter activity"/>
    <property type="evidence" value="ECO:0007669"/>
    <property type="project" value="TreeGrafter"/>
</dbReference>
<feature type="transmembrane region" description="Helical" evidence="11">
    <location>
        <begin position="349"/>
        <end position="369"/>
    </location>
</feature>
<feature type="signal peptide" evidence="12">
    <location>
        <begin position="1"/>
        <end position="27"/>
    </location>
</feature>
<dbReference type="PROSITE" id="PS50283">
    <property type="entry name" value="NA_SOLUT_SYMP_3"/>
    <property type="match status" value="1"/>
</dbReference>
<comment type="similarity">
    <text evidence="2">Belongs to the sodium:solute symporter (SSF) (TC 2.A.21) family.</text>
</comment>
<evidence type="ECO:0000256" key="2">
    <source>
        <dbReference type="ARBA" id="ARBA00006434"/>
    </source>
</evidence>
<keyword evidence="14" id="KW-1185">Reference proteome</keyword>
<feature type="transmembrane region" description="Helical" evidence="11">
    <location>
        <begin position="709"/>
        <end position="727"/>
    </location>
</feature>
<dbReference type="NCBIfam" id="TIGR00813">
    <property type="entry name" value="sss"/>
    <property type="match status" value="1"/>
</dbReference>
<evidence type="ECO:0000256" key="6">
    <source>
        <dbReference type="ARBA" id="ARBA00022989"/>
    </source>
</evidence>
<dbReference type="Gene3D" id="1.20.1730.10">
    <property type="entry name" value="Sodium/glucose cotransporter"/>
    <property type="match status" value="1"/>
</dbReference>
<dbReference type="Pfam" id="PF00474">
    <property type="entry name" value="SSF"/>
    <property type="match status" value="1"/>
</dbReference>
<reference evidence="13 14" key="1">
    <citation type="submission" date="2020-09" db="EMBL/GenBank/DDBJ databases">
        <title>Sphingomonas sp., a new species isolated from pork steak.</title>
        <authorList>
            <person name="Heidler von Heilborn D."/>
        </authorList>
    </citation>
    <scope>NUCLEOTIDE SEQUENCE [LARGE SCALE GENOMIC DNA]</scope>
    <source>
        <strain evidence="14">S8-3T</strain>
    </source>
</reference>
<evidence type="ECO:0000256" key="8">
    <source>
        <dbReference type="ARBA" id="ARBA00023065"/>
    </source>
</evidence>
<feature type="chain" id="PRO_5028878187" evidence="12">
    <location>
        <begin position="28"/>
        <end position="811"/>
    </location>
</feature>
<evidence type="ECO:0000256" key="7">
    <source>
        <dbReference type="ARBA" id="ARBA00023053"/>
    </source>
</evidence>
<dbReference type="InterPro" id="IPR051163">
    <property type="entry name" value="Sodium:Solute_Symporter_SSF"/>
</dbReference>
<feature type="transmembrane region" description="Helical" evidence="11">
    <location>
        <begin position="422"/>
        <end position="445"/>
    </location>
</feature>
<keyword evidence="6 11" id="KW-1133">Transmembrane helix</keyword>
<feature type="transmembrane region" description="Helical" evidence="11">
    <location>
        <begin position="678"/>
        <end position="697"/>
    </location>
</feature>
<evidence type="ECO:0000256" key="3">
    <source>
        <dbReference type="ARBA" id="ARBA00022448"/>
    </source>
</evidence>
<comment type="subcellular location">
    <subcellularLocation>
        <location evidence="1">Cell membrane</location>
        <topology evidence="1">Multi-pass membrane protein</topology>
    </subcellularLocation>
</comment>
<evidence type="ECO:0000256" key="4">
    <source>
        <dbReference type="ARBA" id="ARBA00022475"/>
    </source>
</evidence>
<keyword evidence="10" id="KW-0739">Sodium transport</keyword>
<feature type="transmembrane region" description="Helical" evidence="11">
    <location>
        <begin position="457"/>
        <end position="475"/>
    </location>
</feature>
<proteinExistence type="inferred from homology"/>
<feature type="transmembrane region" description="Helical" evidence="11">
    <location>
        <begin position="533"/>
        <end position="552"/>
    </location>
</feature>
<keyword evidence="4" id="KW-1003">Cell membrane</keyword>